<accession>A0A8I0A6J1</accession>
<keyword evidence="1" id="KW-0812">Transmembrane</keyword>
<name>A0A8I0A6J1_9CLOT</name>
<organism evidence="2 3">
    <name type="scientific">Clostridium lentum</name>
    <dbReference type="NCBI Taxonomy" id="2763037"/>
    <lineage>
        <taxon>Bacteria</taxon>
        <taxon>Bacillati</taxon>
        <taxon>Bacillota</taxon>
        <taxon>Clostridia</taxon>
        <taxon>Eubacteriales</taxon>
        <taxon>Clostridiaceae</taxon>
        <taxon>Clostridium</taxon>
    </lineage>
</organism>
<comment type="caution">
    <text evidence="2">The sequence shown here is derived from an EMBL/GenBank/DDBJ whole genome shotgun (WGS) entry which is preliminary data.</text>
</comment>
<proteinExistence type="predicted"/>
<keyword evidence="1" id="KW-1133">Transmembrane helix</keyword>
<dbReference type="AlphaFoldDB" id="A0A8I0A6J1"/>
<evidence type="ECO:0000313" key="2">
    <source>
        <dbReference type="EMBL" id="MBC5641008.1"/>
    </source>
</evidence>
<keyword evidence="1" id="KW-0472">Membrane</keyword>
<feature type="transmembrane region" description="Helical" evidence="1">
    <location>
        <begin position="70"/>
        <end position="89"/>
    </location>
</feature>
<gene>
    <name evidence="2" type="ORF">H8R92_11405</name>
</gene>
<sequence>MYGDCKKIDGYNLDDEETKVIDLTEESPNGTIIFKYKKQEVPVTLEKPKEEVKEEFKAPQETLPKTGDPFSSNILMMLGVALIGLGVGFNKKFKR</sequence>
<dbReference type="NCBIfam" id="TIGR01167">
    <property type="entry name" value="LPXTG_anchor"/>
    <property type="match status" value="1"/>
</dbReference>
<dbReference type="EMBL" id="JACOOQ010000021">
    <property type="protein sequence ID" value="MBC5641008.1"/>
    <property type="molecule type" value="Genomic_DNA"/>
</dbReference>
<keyword evidence="3" id="KW-1185">Reference proteome</keyword>
<dbReference type="Proteomes" id="UP000662088">
    <property type="component" value="Unassembled WGS sequence"/>
</dbReference>
<protein>
    <submittedName>
        <fullName evidence="2">LPXTG cell wall anchor domain-containing protein</fullName>
    </submittedName>
</protein>
<evidence type="ECO:0000256" key="1">
    <source>
        <dbReference type="SAM" id="Phobius"/>
    </source>
</evidence>
<reference evidence="2" key="1">
    <citation type="submission" date="2020-08" db="EMBL/GenBank/DDBJ databases">
        <title>Genome public.</title>
        <authorList>
            <person name="Liu C."/>
            <person name="Sun Q."/>
        </authorList>
    </citation>
    <scope>NUCLEOTIDE SEQUENCE</scope>
    <source>
        <strain evidence="2">NSJ-42</strain>
    </source>
</reference>
<dbReference type="RefSeq" id="WP_186835524.1">
    <property type="nucleotide sequence ID" value="NZ_JACOOQ010000021.1"/>
</dbReference>
<evidence type="ECO:0000313" key="3">
    <source>
        <dbReference type="Proteomes" id="UP000662088"/>
    </source>
</evidence>